<evidence type="ECO:0000313" key="1">
    <source>
        <dbReference type="EMBL" id="CAF4117247.1"/>
    </source>
</evidence>
<reference evidence="1" key="1">
    <citation type="submission" date="2021-02" db="EMBL/GenBank/DDBJ databases">
        <authorList>
            <person name="Nowell W R."/>
        </authorList>
    </citation>
    <scope>NUCLEOTIDE SEQUENCE</scope>
</reference>
<sequence length="113" mass="12675">MGSCCCKKKVYTMEADKIQSKEIATDTLKVNKMEPNEIATRTMIIDKMKTKESTTGTLKVDKMEITEMTIGTLKIDVDVVVANFSYYSQHSNSFCFSFNMCCAIVSQPLFGQS</sequence>
<keyword evidence="2" id="KW-1185">Reference proteome</keyword>
<evidence type="ECO:0000313" key="2">
    <source>
        <dbReference type="Proteomes" id="UP000663873"/>
    </source>
</evidence>
<dbReference type="Proteomes" id="UP000663873">
    <property type="component" value="Unassembled WGS sequence"/>
</dbReference>
<accession>A0A819W4M4</accession>
<gene>
    <name evidence="1" type="ORF">UJA718_LOCUS1312</name>
</gene>
<organism evidence="1 2">
    <name type="scientific">Rotaria socialis</name>
    <dbReference type="NCBI Taxonomy" id="392032"/>
    <lineage>
        <taxon>Eukaryota</taxon>
        <taxon>Metazoa</taxon>
        <taxon>Spiralia</taxon>
        <taxon>Gnathifera</taxon>
        <taxon>Rotifera</taxon>
        <taxon>Eurotatoria</taxon>
        <taxon>Bdelloidea</taxon>
        <taxon>Philodinida</taxon>
        <taxon>Philodinidae</taxon>
        <taxon>Rotaria</taxon>
    </lineage>
</organism>
<comment type="caution">
    <text evidence="1">The sequence shown here is derived from an EMBL/GenBank/DDBJ whole genome shotgun (WGS) entry which is preliminary data.</text>
</comment>
<dbReference type="AlphaFoldDB" id="A0A819W4M4"/>
<dbReference type="EMBL" id="CAJOBP010000078">
    <property type="protein sequence ID" value="CAF4117247.1"/>
    <property type="molecule type" value="Genomic_DNA"/>
</dbReference>
<proteinExistence type="predicted"/>
<name>A0A819W4M4_9BILA</name>
<protein>
    <submittedName>
        <fullName evidence="1">Uncharacterized protein</fullName>
    </submittedName>
</protein>